<dbReference type="RefSeq" id="WP_187529416.1">
    <property type="nucleotide sequence ID" value="NZ_CP060724.1"/>
</dbReference>
<dbReference type="AlphaFoldDB" id="A0A7G9T659"/>
<sequence length="288" mass="32822">MIIRGNLLRQHREAMGLSQRALADGICHQSLVSRMESENHITSMVILQELCHRLQLNMENIVSFDEPNHNNLSAVRNAINNGDYGTAKNLLKKQCHINRLPQEAKPLYHVLHGKLELNKKNYYGALNDLQNASMAVTALQRSLILEIETVTTEVWLGLHDLAKARFCNEVALSKLRSFIQMKNSNIDHNTIVTIYRQSAQLELANEATESAERFLNQAQRYVSAQTFACEIVKLNFIRGRVHQKDNEIKASCRAYLRAYTAAEELGDTVMMDDIKPYLLAQNVDIFDQ</sequence>
<proteinExistence type="predicted"/>
<dbReference type="KEGG" id="wdi:H9L19_01415"/>
<keyword evidence="3" id="KW-1185">Reference proteome</keyword>
<name>A0A7G9T659_9LACO</name>
<dbReference type="PROSITE" id="PS50943">
    <property type="entry name" value="HTH_CROC1"/>
    <property type="match status" value="1"/>
</dbReference>
<dbReference type="InterPro" id="IPR011990">
    <property type="entry name" value="TPR-like_helical_dom_sf"/>
</dbReference>
<evidence type="ECO:0000313" key="3">
    <source>
        <dbReference type="Proteomes" id="UP000515800"/>
    </source>
</evidence>
<evidence type="ECO:0000259" key="1">
    <source>
        <dbReference type="PROSITE" id="PS50943"/>
    </source>
</evidence>
<dbReference type="Gene3D" id="1.25.40.10">
    <property type="entry name" value="Tetratricopeptide repeat domain"/>
    <property type="match status" value="1"/>
</dbReference>
<dbReference type="SUPFAM" id="SSF47413">
    <property type="entry name" value="lambda repressor-like DNA-binding domains"/>
    <property type="match status" value="1"/>
</dbReference>
<dbReference type="CDD" id="cd00093">
    <property type="entry name" value="HTH_XRE"/>
    <property type="match status" value="1"/>
</dbReference>
<gene>
    <name evidence="2" type="ORF">H9L19_01415</name>
</gene>
<dbReference type="PANTHER" id="PTHR37038">
    <property type="entry name" value="TRANSCRIPTIONAL REGULATOR-RELATED"/>
    <property type="match status" value="1"/>
</dbReference>
<dbReference type="InterPro" id="IPR053163">
    <property type="entry name" value="HTH-type_regulator_Rgg"/>
</dbReference>
<accession>A0A7G9T659</accession>
<protein>
    <submittedName>
        <fullName evidence="2">Helix-turn-helix transcriptional regulator</fullName>
    </submittedName>
</protein>
<feature type="domain" description="HTH cro/C1-type" evidence="1">
    <location>
        <begin position="8"/>
        <end position="61"/>
    </location>
</feature>
<evidence type="ECO:0000313" key="2">
    <source>
        <dbReference type="EMBL" id="QNN75584.1"/>
    </source>
</evidence>
<dbReference type="EMBL" id="CP060724">
    <property type="protein sequence ID" value="QNN75584.1"/>
    <property type="molecule type" value="Genomic_DNA"/>
</dbReference>
<reference evidence="2 3" key="1">
    <citation type="submission" date="2020-08" db="EMBL/GenBank/DDBJ databases">
        <title>Genome sequence of Weissella diestrammenae KACC 16890T.</title>
        <authorList>
            <person name="Hyun D.-W."/>
            <person name="Bae J.-W."/>
        </authorList>
    </citation>
    <scope>NUCLEOTIDE SEQUENCE [LARGE SCALE GENOMIC DNA]</scope>
    <source>
        <strain evidence="2 3">KACC 16890</strain>
    </source>
</reference>
<dbReference type="InterPro" id="IPR010982">
    <property type="entry name" value="Lambda_DNA-bd_dom_sf"/>
</dbReference>
<dbReference type="GO" id="GO:0003677">
    <property type="term" value="F:DNA binding"/>
    <property type="evidence" value="ECO:0007669"/>
    <property type="project" value="InterPro"/>
</dbReference>
<dbReference type="SMART" id="SM00530">
    <property type="entry name" value="HTH_XRE"/>
    <property type="match status" value="1"/>
</dbReference>
<dbReference type="Proteomes" id="UP000515800">
    <property type="component" value="Chromosome"/>
</dbReference>
<dbReference type="InterPro" id="IPR001387">
    <property type="entry name" value="Cro/C1-type_HTH"/>
</dbReference>
<organism evidence="2 3">
    <name type="scientific">Weissella diestrammenae</name>
    <dbReference type="NCBI Taxonomy" id="1162633"/>
    <lineage>
        <taxon>Bacteria</taxon>
        <taxon>Bacillati</taxon>
        <taxon>Bacillota</taxon>
        <taxon>Bacilli</taxon>
        <taxon>Lactobacillales</taxon>
        <taxon>Lactobacillaceae</taxon>
        <taxon>Weissella</taxon>
    </lineage>
</organism>
<dbReference type="Pfam" id="PF01381">
    <property type="entry name" value="HTH_3"/>
    <property type="match status" value="1"/>
</dbReference>